<feature type="compositionally biased region" description="Basic and acidic residues" evidence="1">
    <location>
        <begin position="161"/>
        <end position="173"/>
    </location>
</feature>
<evidence type="ECO:0000256" key="1">
    <source>
        <dbReference type="SAM" id="MobiDB-lite"/>
    </source>
</evidence>
<feature type="region of interest" description="Disordered" evidence="1">
    <location>
        <begin position="136"/>
        <end position="187"/>
    </location>
</feature>
<dbReference type="OrthoDB" id="2152535at2759"/>
<evidence type="ECO:0000256" key="2">
    <source>
        <dbReference type="SAM" id="Phobius"/>
    </source>
</evidence>
<name>A0A397J4V4_9GLOM</name>
<dbReference type="STRING" id="1348612.A0A397J4V4"/>
<dbReference type="Proteomes" id="UP000266861">
    <property type="component" value="Unassembled WGS sequence"/>
</dbReference>
<protein>
    <submittedName>
        <fullName evidence="3">Uncharacterized protein</fullName>
    </submittedName>
</protein>
<dbReference type="AlphaFoldDB" id="A0A397J4V4"/>
<organism evidence="3 4">
    <name type="scientific">Diversispora epigaea</name>
    <dbReference type="NCBI Taxonomy" id="1348612"/>
    <lineage>
        <taxon>Eukaryota</taxon>
        <taxon>Fungi</taxon>
        <taxon>Fungi incertae sedis</taxon>
        <taxon>Mucoromycota</taxon>
        <taxon>Glomeromycotina</taxon>
        <taxon>Glomeromycetes</taxon>
        <taxon>Diversisporales</taxon>
        <taxon>Diversisporaceae</taxon>
        <taxon>Diversispora</taxon>
    </lineage>
</organism>
<keyword evidence="4" id="KW-1185">Reference proteome</keyword>
<accession>A0A397J4V4</accession>
<feature type="transmembrane region" description="Helical" evidence="2">
    <location>
        <begin position="20"/>
        <end position="45"/>
    </location>
</feature>
<evidence type="ECO:0000313" key="4">
    <source>
        <dbReference type="Proteomes" id="UP000266861"/>
    </source>
</evidence>
<evidence type="ECO:0000313" key="3">
    <source>
        <dbReference type="EMBL" id="RHZ82447.1"/>
    </source>
</evidence>
<reference evidence="3 4" key="1">
    <citation type="submission" date="2018-08" db="EMBL/GenBank/DDBJ databases">
        <title>Genome and evolution of the arbuscular mycorrhizal fungus Diversispora epigaea (formerly Glomus versiforme) and its bacterial endosymbionts.</title>
        <authorList>
            <person name="Sun X."/>
            <person name="Fei Z."/>
            <person name="Harrison M."/>
        </authorList>
    </citation>
    <scope>NUCLEOTIDE SEQUENCE [LARGE SCALE GENOMIC DNA]</scope>
    <source>
        <strain evidence="3 4">IT104</strain>
    </source>
</reference>
<feature type="transmembrane region" description="Helical" evidence="2">
    <location>
        <begin position="97"/>
        <end position="116"/>
    </location>
</feature>
<keyword evidence="2" id="KW-0472">Membrane</keyword>
<keyword evidence="2" id="KW-1133">Transmembrane helix</keyword>
<gene>
    <name evidence="3" type="ORF">Glove_109g282</name>
</gene>
<comment type="caution">
    <text evidence="3">The sequence shown here is derived from an EMBL/GenBank/DDBJ whole genome shotgun (WGS) entry which is preliminary data.</text>
</comment>
<sequence length="187" mass="21208">MDVLFISKNGKVIEELYIPSVVFLTVPIVFTILSSANIETLSILHSNLAGFKFFQAPISTKGINKIFWAACLTIFVEDMPQLVIQVLYYHSVVTYDIIPLLALFSSCLSLLINIIGRLFQAINSCRHGTLEYERTQNQDDFQTPATERNSTSQKSISLSIDFKDEKNGEENNLTKRNSKNRSQEEIH</sequence>
<keyword evidence="2" id="KW-0812">Transmembrane</keyword>
<feature type="compositionally biased region" description="Polar residues" evidence="1">
    <location>
        <begin position="138"/>
        <end position="158"/>
    </location>
</feature>
<proteinExistence type="predicted"/>
<dbReference type="EMBL" id="PQFF01000102">
    <property type="protein sequence ID" value="RHZ82447.1"/>
    <property type="molecule type" value="Genomic_DNA"/>
</dbReference>